<dbReference type="InterPro" id="IPR057984">
    <property type="entry name" value="PATROL1_C"/>
</dbReference>
<dbReference type="EMBL" id="CP136895">
    <property type="protein sequence ID" value="WOL10032.1"/>
    <property type="molecule type" value="Genomic_DNA"/>
</dbReference>
<dbReference type="PANTHER" id="PTHR31280:SF3">
    <property type="entry name" value="DNA TOPOISOMERASE 4 SUBUNIT B (DUF810)"/>
    <property type="match status" value="1"/>
</dbReference>
<evidence type="ECO:0000313" key="3">
    <source>
        <dbReference type="EMBL" id="WOL10032.1"/>
    </source>
</evidence>
<evidence type="ECO:0000313" key="4">
    <source>
        <dbReference type="Proteomes" id="UP001327560"/>
    </source>
</evidence>
<feature type="region of interest" description="Disordered" evidence="1">
    <location>
        <begin position="99"/>
        <end position="122"/>
    </location>
</feature>
<evidence type="ECO:0000259" key="2">
    <source>
        <dbReference type="PROSITE" id="PS51259"/>
    </source>
</evidence>
<dbReference type="AlphaFoldDB" id="A0AAQ3KJV7"/>
<evidence type="ECO:0000256" key="1">
    <source>
        <dbReference type="SAM" id="MobiDB-lite"/>
    </source>
</evidence>
<protein>
    <recommendedName>
        <fullName evidence="2">MHD2 domain-containing protein</fullName>
    </recommendedName>
</protein>
<accession>A0AAQ3KJV7</accession>
<feature type="domain" description="MHD2" evidence="2">
    <location>
        <begin position="682"/>
        <end position="792"/>
    </location>
</feature>
<gene>
    <name evidence="3" type="ORF">Cni_G18786</name>
</gene>
<sequence>MESSPLLQRYRSDRRKLLEFLLSTGLVRAPALASLDSAGVDLDNVSADYVLECIQSGGDFDPSEASNRFSASLNYPIMVNSSTGNIYFLLSRPELSRSPPVRNAPQVGIKASTSNPSSSADQMDDFVSRGIRKCLIENIADASSLNLPCQSSQNAKSSSLGLPTMSTGLSDDDIQQTAYEVLLASFILSGRQEDIFQCKKNGKGSKILSPQGTAGNELSPIKEDCNFALMEVIRVQLEVSEAIGIVANKGLRNFCLKMMHEQNDVPHISLHLLNVISSFDFPSERSYMRWLRRQANVLEEFLLHSTSFLSDASMEQTKLVSRLRSIEEWASTDGCTETLKALKNWASELSSMPKKFGIPHETYYWTWAYHFNIKLYERLLYSVFDVLDDGELLQEAEEILAVVRLTWPILGVTEKMHAALFAWVLFLQFIQTGELKLLKLTLVELHKALSCQDDDAIELYTSSLSCSVLADGGTRVLKLVDSVLFNIKIWSCNQLKDYHLHFDKDTSTTFENVVALAVLSGSHFPDECAEIKHTSPLAENLAASKLIHMFVEKSIEAAYRQVLKFLDAESLEKDCSLAMLANKLKAIAEKEFTREQLDTLEDTIKNSWTLLQKGTNQIFNVVKDVLPAPTSAVDELFTTFDDIRRSAIYASDLIVEFIGARTIFWDLRDSFIFTLYQGNVQNARFEIFIPLLDEVLDRVCDLIVDTLRDQVVSSIFQSTMDGFIWVILDGGPSRVFSQNDAIMMQEDLNLLKDLFIANGQGLPRDVVEKEARLGEEILDLYAMKADIIIDMLMSASQQISENLKTMKSRRRSATDADTLLRILCHKKDKVASNFLKIQYQLPKSSDYEDTFAKAPHDKSPLRRKSSFNWNKNGQRSFRILKTKLQEATSEIRHAP</sequence>
<dbReference type="PROSITE" id="PS51259">
    <property type="entry name" value="MHD2"/>
    <property type="match status" value="1"/>
</dbReference>
<feature type="compositionally biased region" description="Polar residues" evidence="1">
    <location>
        <begin position="111"/>
        <end position="121"/>
    </location>
</feature>
<dbReference type="Proteomes" id="UP001327560">
    <property type="component" value="Chromosome 6"/>
</dbReference>
<feature type="compositionally biased region" description="Basic and acidic residues" evidence="1">
    <location>
        <begin position="850"/>
        <end position="860"/>
    </location>
</feature>
<proteinExistence type="predicted"/>
<dbReference type="PANTHER" id="PTHR31280">
    <property type="entry name" value="PROTEIN UNC-13 HOMOLOG"/>
    <property type="match status" value="1"/>
</dbReference>
<dbReference type="InterPro" id="IPR008528">
    <property type="entry name" value="unc-13_homologue"/>
</dbReference>
<feature type="region of interest" description="Disordered" evidence="1">
    <location>
        <begin position="850"/>
        <end position="869"/>
    </location>
</feature>
<dbReference type="Pfam" id="PF25761">
    <property type="entry name" value="TPR_PATROL1"/>
    <property type="match status" value="1"/>
</dbReference>
<organism evidence="3 4">
    <name type="scientific">Canna indica</name>
    <name type="common">Indian-shot</name>
    <dbReference type="NCBI Taxonomy" id="4628"/>
    <lineage>
        <taxon>Eukaryota</taxon>
        <taxon>Viridiplantae</taxon>
        <taxon>Streptophyta</taxon>
        <taxon>Embryophyta</taxon>
        <taxon>Tracheophyta</taxon>
        <taxon>Spermatophyta</taxon>
        <taxon>Magnoliopsida</taxon>
        <taxon>Liliopsida</taxon>
        <taxon>Zingiberales</taxon>
        <taxon>Cannaceae</taxon>
        <taxon>Canna</taxon>
    </lineage>
</organism>
<keyword evidence="4" id="KW-1185">Reference proteome</keyword>
<dbReference type="InterPro" id="IPR014772">
    <property type="entry name" value="Munc13_dom-2"/>
</dbReference>
<reference evidence="3 4" key="1">
    <citation type="submission" date="2023-10" db="EMBL/GenBank/DDBJ databases">
        <title>Chromosome-scale genome assembly provides insights into flower coloration mechanisms of Canna indica.</title>
        <authorList>
            <person name="Li C."/>
        </authorList>
    </citation>
    <scope>NUCLEOTIDE SEQUENCE [LARGE SCALE GENOMIC DNA]</scope>
    <source>
        <tissue evidence="3">Flower</tissue>
    </source>
</reference>
<name>A0AAQ3KJV7_9LILI</name>